<protein>
    <recommendedName>
        <fullName evidence="3">DUF4861 domain-containing protein</fullName>
    </recommendedName>
</protein>
<sequence>MKKLILITSIIIVVLTACKENKKEIGTDTNVQDSTAIVLKTYAELSIAEGGKWKERVYEGGTSFKNVDELWVPKRHTDHSWYLRYEGPGWESNKVGYRLYLDWRNAIDIFGKITDSIVLDQVGQDGFDSYHEKQKWGQDILKVGKALGLGSYGRLVADSVHHFQNVDSTYIKVNNNKKASGVNIRYHGWATEDIKTDLDVSLSIKPDSRMTRTVLSTSKSVEGLVTGIVKSEGVDLIVDNAGNSEWGYIATYGEQTLVPDNLGMVIFYKKDEVISLVDGAYDHLLLFKPTEESITYRFGAVWEGEKNGVKTKEGFLSYLKDELNNLNSVY</sequence>
<gene>
    <name evidence="1" type="ORF">GGR42_002279</name>
</gene>
<dbReference type="InterPro" id="IPR032342">
    <property type="entry name" value="DUF4861"/>
</dbReference>
<dbReference type="AlphaFoldDB" id="A0A846QX76"/>
<keyword evidence="2" id="KW-1185">Reference proteome</keyword>
<proteinExistence type="predicted"/>
<evidence type="ECO:0000313" key="1">
    <source>
        <dbReference type="EMBL" id="NJB71817.1"/>
    </source>
</evidence>
<organism evidence="1 2">
    <name type="scientific">Saonia flava</name>
    <dbReference type="NCBI Taxonomy" id="523696"/>
    <lineage>
        <taxon>Bacteria</taxon>
        <taxon>Pseudomonadati</taxon>
        <taxon>Bacteroidota</taxon>
        <taxon>Flavobacteriia</taxon>
        <taxon>Flavobacteriales</taxon>
        <taxon>Flavobacteriaceae</taxon>
        <taxon>Saonia</taxon>
    </lineage>
</organism>
<dbReference type="Proteomes" id="UP000590442">
    <property type="component" value="Unassembled WGS sequence"/>
</dbReference>
<reference evidence="1 2" key="1">
    <citation type="submission" date="2020-03" db="EMBL/GenBank/DDBJ databases">
        <title>Genomic Encyclopedia of Type Strains, Phase IV (KMG-IV): sequencing the most valuable type-strain genomes for metagenomic binning, comparative biology and taxonomic classification.</title>
        <authorList>
            <person name="Goeker M."/>
        </authorList>
    </citation>
    <scope>NUCLEOTIDE SEQUENCE [LARGE SCALE GENOMIC DNA]</scope>
    <source>
        <strain evidence="1 2">DSM 29762</strain>
    </source>
</reference>
<dbReference type="Pfam" id="PF16153">
    <property type="entry name" value="DUF4861"/>
    <property type="match status" value="1"/>
</dbReference>
<name>A0A846QX76_9FLAO</name>
<dbReference type="EMBL" id="JAATJJ010000001">
    <property type="protein sequence ID" value="NJB71817.1"/>
    <property type="molecule type" value="Genomic_DNA"/>
</dbReference>
<accession>A0A846QX76</accession>
<evidence type="ECO:0008006" key="3">
    <source>
        <dbReference type="Google" id="ProtNLM"/>
    </source>
</evidence>
<dbReference type="PROSITE" id="PS51257">
    <property type="entry name" value="PROKAR_LIPOPROTEIN"/>
    <property type="match status" value="1"/>
</dbReference>
<dbReference type="RefSeq" id="WP_167963974.1">
    <property type="nucleotide sequence ID" value="NZ_JAATJJ010000001.1"/>
</dbReference>
<comment type="caution">
    <text evidence="1">The sequence shown here is derived from an EMBL/GenBank/DDBJ whole genome shotgun (WGS) entry which is preliminary data.</text>
</comment>
<evidence type="ECO:0000313" key="2">
    <source>
        <dbReference type="Proteomes" id="UP000590442"/>
    </source>
</evidence>